<dbReference type="PANTHER" id="PTHR13789">
    <property type="entry name" value="MONOOXYGENASE"/>
    <property type="match status" value="1"/>
</dbReference>
<keyword evidence="5" id="KW-0503">Monooxygenase</keyword>
<evidence type="ECO:0000313" key="8">
    <source>
        <dbReference type="Proteomes" id="UP000237631"/>
    </source>
</evidence>
<dbReference type="OrthoDB" id="16820at2759"/>
<dbReference type="GO" id="GO:0071949">
    <property type="term" value="F:FAD binding"/>
    <property type="evidence" value="ECO:0007669"/>
    <property type="project" value="InterPro"/>
</dbReference>
<dbReference type="Gene3D" id="3.50.50.60">
    <property type="entry name" value="FAD/NAD(P)-binding domain"/>
    <property type="match status" value="1"/>
</dbReference>
<evidence type="ECO:0000256" key="2">
    <source>
        <dbReference type="ARBA" id="ARBA00022630"/>
    </source>
</evidence>
<dbReference type="PRINTS" id="PR00420">
    <property type="entry name" value="RNGMNOXGNASE"/>
</dbReference>
<reference evidence="8" key="1">
    <citation type="journal article" date="2017" name="bioRxiv">
        <title>Conservation of a gene cluster reveals novel cercosporin biosynthetic mechanisms and extends production to the genus Colletotrichum.</title>
        <authorList>
            <person name="de Jonge R."/>
            <person name="Ebert M.K."/>
            <person name="Huitt-Roehl C.R."/>
            <person name="Pal P."/>
            <person name="Suttle J.C."/>
            <person name="Spanner R.E."/>
            <person name="Neubauer J.D."/>
            <person name="Jurick W.M.II."/>
            <person name="Stott K.A."/>
            <person name="Secor G.A."/>
            <person name="Thomma B.P.H.J."/>
            <person name="Van de Peer Y."/>
            <person name="Townsend C.A."/>
            <person name="Bolton M.D."/>
        </authorList>
    </citation>
    <scope>NUCLEOTIDE SEQUENCE [LARGE SCALE GENOMIC DNA]</scope>
    <source>
        <strain evidence="8">CBS538.71</strain>
    </source>
</reference>
<comment type="similarity">
    <text evidence="1">Belongs to the paxM FAD-dependent monooxygenase family.</text>
</comment>
<gene>
    <name evidence="7" type="ORF">CBER1_10967</name>
</gene>
<dbReference type="InterPro" id="IPR036188">
    <property type="entry name" value="FAD/NAD-bd_sf"/>
</dbReference>
<comment type="caution">
    <text evidence="7">The sequence shown here is derived from an EMBL/GenBank/DDBJ whole genome shotgun (WGS) entry which is preliminary data.</text>
</comment>
<dbReference type="InterPro" id="IPR002938">
    <property type="entry name" value="FAD-bd"/>
</dbReference>
<keyword evidence="8" id="KW-1185">Reference proteome</keyword>
<dbReference type="GO" id="GO:0004497">
    <property type="term" value="F:monooxygenase activity"/>
    <property type="evidence" value="ECO:0007669"/>
    <property type="project" value="UniProtKB-KW"/>
</dbReference>
<dbReference type="Proteomes" id="UP000237631">
    <property type="component" value="Unassembled WGS sequence"/>
</dbReference>
<dbReference type="SUPFAM" id="SSF51905">
    <property type="entry name" value="FAD/NAD(P)-binding domain"/>
    <property type="match status" value="1"/>
</dbReference>
<dbReference type="InterPro" id="IPR050493">
    <property type="entry name" value="FAD-dep_Monooxygenase_BioMet"/>
</dbReference>
<evidence type="ECO:0000256" key="4">
    <source>
        <dbReference type="ARBA" id="ARBA00023002"/>
    </source>
</evidence>
<dbReference type="AlphaFoldDB" id="A0A2S6CMH6"/>
<keyword evidence="2" id="KW-0285">Flavoprotein</keyword>
<protein>
    <recommendedName>
        <fullName evidence="6">FAD-binding domain-containing protein</fullName>
    </recommendedName>
</protein>
<keyword evidence="4" id="KW-0560">Oxidoreductase</keyword>
<dbReference type="PANTHER" id="PTHR13789:SF316">
    <property type="entry name" value="FAD-BINDING DOMAIN-CONTAINING PROTEIN"/>
    <property type="match status" value="1"/>
</dbReference>
<evidence type="ECO:0000256" key="1">
    <source>
        <dbReference type="ARBA" id="ARBA00007992"/>
    </source>
</evidence>
<evidence type="ECO:0000256" key="5">
    <source>
        <dbReference type="ARBA" id="ARBA00023033"/>
    </source>
</evidence>
<keyword evidence="3" id="KW-0274">FAD</keyword>
<evidence type="ECO:0000313" key="7">
    <source>
        <dbReference type="EMBL" id="PPJ60890.1"/>
    </source>
</evidence>
<organism evidence="7 8">
    <name type="scientific">Cercospora berteroae</name>
    <dbReference type="NCBI Taxonomy" id="357750"/>
    <lineage>
        <taxon>Eukaryota</taxon>
        <taxon>Fungi</taxon>
        <taxon>Dikarya</taxon>
        <taxon>Ascomycota</taxon>
        <taxon>Pezizomycotina</taxon>
        <taxon>Dothideomycetes</taxon>
        <taxon>Dothideomycetidae</taxon>
        <taxon>Mycosphaerellales</taxon>
        <taxon>Mycosphaerellaceae</taxon>
        <taxon>Cercospora</taxon>
    </lineage>
</organism>
<proteinExistence type="inferred from homology"/>
<evidence type="ECO:0000256" key="3">
    <source>
        <dbReference type="ARBA" id="ARBA00022827"/>
    </source>
</evidence>
<sequence>MKMPKMSTWYSTKSGRIILVGDGAHALPPSSGQGVNQALEDAYSLVLVLEEASKGSTNGTGKERVLEALEFWQKTRQDRIDATYDWTTNTNNVNRLPEAERQKLMKEGKIRVDEDRGGLFQYDFDEVVRDWAEQRNEKTK</sequence>
<evidence type="ECO:0000259" key="6">
    <source>
        <dbReference type="Pfam" id="PF01494"/>
    </source>
</evidence>
<dbReference type="STRING" id="357750.A0A2S6CMH6"/>
<dbReference type="Pfam" id="PF01494">
    <property type="entry name" value="FAD_binding_3"/>
    <property type="match status" value="1"/>
</dbReference>
<dbReference type="EMBL" id="PNEN01000185">
    <property type="protein sequence ID" value="PPJ60890.1"/>
    <property type="molecule type" value="Genomic_DNA"/>
</dbReference>
<accession>A0A2S6CMH6</accession>
<feature type="domain" description="FAD-binding" evidence="6">
    <location>
        <begin position="13"/>
        <end position="57"/>
    </location>
</feature>
<name>A0A2S6CMH6_9PEZI</name>